<organism evidence="1 2">
    <name type="scientific">Stackebrandtia albiflava</name>
    <dbReference type="NCBI Taxonomy" id="406432"/>
    <lineage>
        <taxon>Bacteria</taxon>
        <taxon>Bacillati</taxon>
        <taxon>Actinomycetota</taxon>
        <taxon>Actinomycetes</taxon>
        <taxon>Glycomycetales</taxon>
        <taxon>Glycomycetaceae</taxon>
        <taxon>Stackebrandtia</taxon>
    </lineage>
</organism>
<gene>
    <name evidence="1" type="ORF">LX16_0596</name>
</gene>
<dbReference type="OrthoDB" id="3543693at2"/>
<sequence length="92" mass="9706">MDQTTRDHLAALATARTRAFDGLHARSRSGRVHLVEPVSVLGHDWPGLRCHSGVYGGELSGLEPTAAPVTCRLCLSTAAPGEDSSPAQPTLF</sequence>
<evidence type="ECO:0000313" key="2">
    <source>
        <dbReference type="Proteomes" id="UP000321617"/>
    </source>
</evidence>
<protein>
    <submittedName>
        <fullName evidence="1">Uncharacterized protein</fullName>
    </submittedName>
</protein>
<dbReference type="AlphaFoldDB" id="A0A562VAM4"/>
<accession>A0A562VAM4</accession>
<keyword evidence="2" id="KW-1185">Reference proteome</keyword>
<reference evidence="1 2" key="1">
    <citation type="journal article" date="2013" name="Stand. Genomic Sci.">
        <title>Genomic Encyclopedia of Type Strains, Phase I: The one thousand microbial genomes (KMG-I) project.</title>
        <authorList>
            <person name="Kyrpides N.C."/>
            <person name="Woyke T."/>
            <person name="Eisen J.A."/>
            <person name="Garrity G."/>
            <person name="Lilburn T.G."/>
            <person name="Beck B.J."/>
            <person name="Whitman W.B."/>
            <person name="Hugenholtz P."/>
            <person name="Klenk H.P."/>
        </authorList>
    </citation>
    <scope>NUCLEOTIDE SEQUENCE [LARGE SCALE GENOMIC DNA]</scope>
    <source>
        <strain evidence="1 2">DSM 45044</strain>
    </source>
</reference>
<dbReference type="EMBL" id="VLLL01000005">
    <property type="protein sequence ID" value="TWJ14903.1"/>
    <property type="molecule type" value="Genomic_DNA"/>
</dbReference>
<proteinExistence type="predicted"/>
<dbReference type="Proteomes" id="UP000321617">
    <property type="component" value="Unassembled WGS sequence"/>
</dbReference>
<comment type="caution">
    <text evidence="1">The sequence shown here is derived from an EMBL/GenBank/DDBJ whole genome shotgun (WGS) entry which is preliminary data.</text>
</comment>
<evidence type="ECO:0000313" key="1">
    <source>
        <dbReference type="EMBL" id="TWJ14903.1"/>
    </source>
</evidence>
<name>A0A562VAM4_9ACTN</name>
<dbReference type="RefSeq" id="WP_147132710.1">
    <property type="nucleotide sequence ID" value="NZ_BAABIJ010000001.1"/>
</dbReference>